<comment type="caution">
    <text evidence="8">The sequence shown here is derived from an EMBL/GenBank/DDBJ whole genome shotgun (WGS) entry which is preliminary data.</text>
</comment>
<dbReference type="Proteomes" id="UP000631114">
    <property type="component" value="Unassembled WGS sequence"/>
</dbReference>
<evidence type="ECO:0000313" key="8">
    <source>
        <dbReference type="EMBL" id="KAF9613446.1"/>
    </source>
</evidence>
<gene>
    <name evidence="8" type="ORF">IFM89_008293</name>
</gene>
<dbReference type="InterPro" id="IPR007641">
    <property type="entry name" value="RNA_pol_Rpb2_7"/>
</dbReference>
<evidence type="ECO:0000313" key="9">
    <source>
        <dbReference type="Proteomes" id="UP000631114"/>
    </source>
</evidence>
<dbReference type="GO" id="GO:0003677">
    <property type="term" value="F:DNA binding"/>
    <property type="evidence" value="ECO:0007669"/>
    <property type="project" value="InterPro"/>
</dbReference>
<dbReference type="PANTHER" id="PTHR20856">
    <property type="entry name" value="DNA-DIRECTED RNA POLYMERASE I SUBUNIT 2"/>
    <property type="match status" value="1"/>
</dbReference>
<dbReference type="InterPro" id="IPR015712">
    <property type="entry name" value="DNA-dir_RNA_pol_su2"/>
</dbReference>
<sequence length="215" mass="25263">MDVPKGHYTLVTQQPLRGRAKQGGQRVGEMEVWALEGFGVAHILQEMLTYKSDHIRARVRKYLLLEIPFPNSRYAYGTLCINGSVIAEKRIHLDSPLWLRWRLDQRVIAPREVPIGFRAKGLIEEDLLFLLEDYKIKIVIDPHMFGKRRIFSFENNQKWRVFHWNMKTWMNELVLVALRDGVEEGRRFSNEERDPMTSKRVERGADEVKISCTVL</sequence>
<evidence type="ECO:0000256" key="1">
    <source>
        <dbReference type="ARBA" id="ARBA00006835"/>
    </source>
</evidence>
<reference evidence="8 9" key="1">
    <citation type="submission" date="2020-10" db="EMBL/GenBank/DDBJ databases">
        <title>The Coptis chinensis genome and diversification of protoberbering-type alkaloids.</title>
        <authorList>
            <person name="Wang B."/>
            <person name="Shu S."/>
            <person name="Song C."/>
            <person name="Liu Y."/>
        </authorList>
    </citation>
    <scope>NUCLEOTIDE SEQUENCE [LARGE SCALE GENOMIC DNA]</scope>
    <source>
        <strain evidence="8">HL-2020</strain>
        <tissue evidence="8">Leaf</tissue>
    </source>
</reference>
<dbReference type="GO" id="GO:0006351">
    <property type="term" value="P:DNA-templated transcription"/>
    <property type="evidence" value="ECO:0007669"/>
    <property type="project" value="InterPro"/>
</dbReference>
<keyword evidence="9" id="KW-1185">Reference proteome</keyword>
<dbReference type="SUPFAM" id="SSF64484">
    <property type="entry name" value="beta and beta-prime subunits of DNA dependent RNA-polymerase"/>
    <property type="match status" value="1"/>
</dbReference>
<evidence type="ECO:0000256" key="6">
    <source>
        <dbReference type="ARBA" id="ARBA00023163"/>
    </source>
</evidence>
<dbReference type="OrthoDB" id="1927092at2759"/>
<protein>
    <recommendedName>
        <fullName evidence="2">DNA-directed RNA polymerase</fullName>
        <ecNumber evidence="2">2.7.7.6</ecNumber>
    </recommendedName>
</protein>
<proteinExistence type="inferred from homology"/>
<dbReference type="Gene3D" id="3.90.1800.10">
    <property type="entry name" value="RNA polymerase alpha subunit dimerisation domain"/>
    <property type="match status" value="1"/>
</dbReference>
<dbReference type="GO" id="GO:0032549">
    <property type="term" value="F:ribonucleoside binding"/>
    <property type="evidence" value="ECO:0007669"/>
    <property type="project" value="InterPro"/>
</dbReference>
<dbReference type="EC" id="2.7.7.6" evidence="2"/>
<keyword evidence="6" id="KW-0804">Transcription</keyword>
<dbReference type="GO" id="GO:0003899">
    <property type="term" value="F:DNA-directed RNA polymerase activity"/>
    <property type="evidence" value="ECO:0007669"/>
    <property type="project" value="UniProtKB-EC"/>
</dbReference>
<comment type="similarity">
    <text evidence="1">Belongs to the RNA polymerase beta chain family.</text>
</comment>
<evidence type="ECO:0000256" key="4">
    <source>
        <dbReference type="ARBA" id="ARBA00022679"/>
    </source>
</evidence>
<evidence type="ECO:0000259" key="7">
    <source>
        <dbReference type="Pfam" id="PF04560"/>
    </source>
</evidence>
<dbReference type="AlphaFoldDB" id="A0A835I9Q9"/>
<organism evidence="8 9">
    <name type="scientific">Coptis chinensis</name>
    <dbReference type="NCBI Taxonomy" id="261450"/>
    <lineage>
        <taxon>Eukaryota</taxon>
        <taxon>Viridiplantae</taxon>
        <taxon>Streptophyta</taxon>
        <taxon>Embryophyta</taxon>
        <taxon>Tracheophyta</taxon>
        <taxon>Spermatophyta</taxon>
        <taxon>Magnoliopsida</taxon>
        <taxon>Ranunculales</taxon>
        <taxon>Ranunculaceae</taxon>
        <taxon>Coptidoideae</taxon>
        <taxon>Coptis</taxon>
    </lineage>
</organism>
<name>A0A835I9Q9_9MAGN</name>
<dbReference type="EMBL" id="JADFTS010000003">
    <property type="protein sequence ID" value="KAF9613446.1"/>
    <property type="molecule type" value="Genomic_DNA"/>
</dbReference>
<evidence type="ECO:0000256" key="2">
    <source>
        <dbReference type="ARBA" id="ARBA00012418"/>
    </source>
</evidence>
<keyword evidence="3" id="KW-0240">DNA-directed RNA polymerase</keyword>
<evidence type="ECO:0000256" key="5">
    <source>
        <dbReference type="ARBA" id="ARBA00022695"/>
    </source>
</evidence>
<evidence type="ECO:0000256" key="3">
    <source>
        <dbReference type="ARBA" id="ARBA00022478"/>
    </source>
</evidence>
<keyword evidence="5" id="KW-0548">Nucleotidyltransferase</keyword>
<accession>A0A835I9Q9</accession>
<feature type="domain" description="RNA polymerase Rpb2" evidence="7">
    <location>
        <begin position="23"/>
        <end position="61"/>
    </location>
</feature>
<dbReference type="Pfam" id="PF04560">
    <property type="entry name" value="RNA_pol_Rpb2_7"/>
    <property type="match status" value="1"/>
</dbReference>
<keyword evidence="4" id="KW-0808">Transferase</keyword>
<dbReference type="GO" id="GO:0000428">
    <property type="term" value="C:DNA-directed RNA polymerase complex"/>
    <property type="evidence" value="ECO:0007669"/>
    <property type="project" value="UniProtKB-KW"/>
</dbReference>